<reference evidence="3 4" key="1">
    <citation type="journal article" date="2019" name="Int. J. Syst. Evol. Microbiol.">
        <title>The Global Catalogue of Microorganisms (GCM) 10K type strain sequencing project: providing services to taxonomists for standard genome sequencing and annotation.</title>
        <authorList>
            <consortium name="The Broad Institute Genomics Platform"/>
            <consortium name="The Broad Institute Genome Sequencing Center for Infectious Disease"/>
            <person name="Wu L."/>
            <person name="Ma J."/>
        </authorList>
    </citation>
    <scope>NUCLEOTIDE SEQUENCE [LARGE SCALE GENOMIC DNA]</scope>
    <source>
        <strain evidence="3 4">DT31</strain>
    </source>
</reference>
<evidence type="ECO:0000313" key="3">
    <source>
        <dbReference type="EMBL" id="MFC7071110.1"/>
    </source>
</evidence>
<protein>
    <recommendedName>
        <fullName evidence="5">DUF2809 domain-containing protein</fullName>
    </recommendedName>
</protein>
<keyword evidence="4" id="KW-1185">Reference proteome</keyword>
<organism evidence="3 4">
    <name type="scientific">Halobaculum lipolyticum</name>
    <dbReference type="NCBI Taxonomy" id="3032001"/>
    <lineage>
        <taxon>Archaea</taxon>
        <taxon>Methanobacteriati</taxon>
        <taxon>Methanobacteriota</taxon>
        <taxon>Stenosarchaea group</taxon>
        <taxon>Halobacteria</taxon>
        <taxon>Halobacteriales</taxon>
        <taxon>Haloferacaceae</taxon>
        <taxon>Halobaculum</taxon>
    </lineage>
</organism>
<gene>
    <name evidence="3" type="ORF">ACFQL9_15810</name>
</gene>
<proteinExistence type="predicted"/>
<dbReference type="Proteomes" id="UP001596461">
    <property type="component" value="Unassembled WGS sequence"/>
</dbReference>
<dbReference type="GeneID" id="81124423"/>
<dbReference type="AlphaFoldDB" id="A0ABD5WHN2"/>
<comment type="caution">
    <text evidence="3">The sequence shown here is derived from an EMBL/GenBank/DDBJ whole genome shotgun (WGS) entry which is preliminary data.</text>
</comment>
<dbReference type="Pfam" id="PF09997">
    <property type="entry name" value="DUF2238"/>
    <property type="match status" value="1"/>
</dbReference>
<feature type="transmembrane region" description="Helical" evidence="2">
    <location>
        <begin position="86"/>
        <end position="106"/>
    </location>
</feature>
<feature type="transmembrane region" description="Helical" evidence="2">
    <location>
        <begin position="21"/>
        <end position="42"/>
    </location>
</feature>
<evidence type="ECO:0000313" key="4">
    <source>
        <dbReference type="Proteomes" id="UP001596461"/>
    </source>
</evidence>
<feature type="transmembrane region" description="Helical" evidence="2">
    <location>
        <begin position="54"/>
        <end position="74"/>
    </location>
</feature>
<evidence type="ECO:0008006" key="5">
    <source>
        <dbReference type="Google" id="ProtNLM"/>
    </source>
</evidence>
<feature type="compositionally biased region" description="Polar residues" evidence="1">
    <location>
        <begin position="153"/>
        <end position="170"/>
    </location>
</feature>
<accession>A0ABD5WHN2</accession>
<sequence length="170" mass="19058">MIRERLRRPVRQIRADLRDRRARFAWAAMALWSLLVAALHFGGLAYDVYTAVPWWDLLTHSMSGFGVAALLWLSYCRPVRARAAPLWLVPTVFLIGVGFEVYEYLFKSFWWEWSLRYYAVDTAVDLVLDAAGAAVVVAGHVAVRSLAPAWPESESSGQSEPTAPSDSVEG</sequence>
<evidence type="ECO:0000256" key="1">
    <source>
        <dbReference type="SAM" id="MobiDB-lite"/>
    </source>
</evidence>
<name>A0ABD5WHN2_9EURY</name>
<keyword evidence="2" id="KW-0472">Membrane</keyword>
<keyword evidence="2" id="KW-1133">Transmembrane helix</keyword>
<feature type="region of interest" description="Disordered" evidence="1">
    <location>
        <begin position="151"/>
        <end position="170"/>
    </location>
</feature>
<evidence type="ECO:0000256" key="2">
    <source>
        <dbReference type="SAM" id="Phobius"/>
    </source>
</evidence>
<keyword evidence="2" id="KW-0812">Transmembrane</keyword>
<dbReference type="InterPro" id="IPR014509">
    <property type="entry name" value="YjdF-like"/>
</dbReference>
<dbReference type="RefSeq" id="WP_284032561.1">
    <property type="nucleotide sequence ID" value="NZ_CP126154.1"/>
</dbReference>
<feature type="transmembrane region" description="Helical" evidence="2">
    <location>
        <begin position="126"/>
        <end position="143"/>
    </location>
</feature>
<dbReference type="EMBL" id="JBHTAH010000018">
    <property type="protein sequence ID" value="MFC7071110.1"/>
    <property type="molecule type" value="Genomic_DNA"/>
</dbReference>